<dbReference type="PANTHER" id="PTHR13504">
    <property type="entry name" value="FIDO DOMAIN-CONTAINING PROTEIN DDB_G0283145"/>
    <property type="match status" value="1"/>
</dbReference>
<dbReference type="InterPro" id="IPR003812">
    <property type="entry name" value="Fido"/>
</dbReference>
<dbReference type="Gene3D" id="1.10.3290.10">
    <property type="entry name" value="Fido-like domain"/>
    <property type="match status" value="1"/>
</dbReference>
<proteinExistence type="predicted"/>
<dbReference type="Pfam" id="PF02661">
    <property type="entry name" value="Fic"/>
    <property type="match status" value="1"/>
</dbReference>
<evidence type="ECO:0000313" key="2">
    <source>
        <dbReference type="EMBL" id="GAF90522.1"/>
    </source>
</evidence>
<evidence type="ECO:0000259" key="1">
    <source>
        <dbReference type="PROSITE" id="PS51459"/>
    </source>
</evidence>
<dbReference type="InterPro" id="IPR036388">
    <property type="entry name" value="WH-like_DNA-bd_sf"/>
</dbReference>
<comment type="caution">
    <text evidence="2">The sequence shown here is derived from an EMBL/GenBank/DDBJ whole genome shotgun (WGS) entry which is preliminary data.</text>
</comment>
<dbReference type="InterPro" id="IPR040198">
    <property type="entry name" value="Fido_containing"/>
</dbReference>
<dbReference type="SUPFAM" id="SSF46785">
    <property type="entry name" value="Winged helix' DNA-binding domain"/>
    <property type="match status" value="1"/>
</dbReference>
<organism evidence="2">
    <name type="scientific">marine sediment metagenome</name>
    <dbReference type="NCBI Taxonomy" id="412755"/>
    <lineage>
        <taxon>unclassified sequences</taxon>
        <taxon>metagenomes</taxon>
        <taxon>ecological metagenomes</taxon>
    </lineage>
</organism>
<sequence length="221" mass="25379">RYKTLPNSVEAFDADGKSLGVIFETATPFDTPRLMEDLVRWTREALDSGDYHPVLVIAVFIVRFLAVHPFQDGNGRLSRILTTLLLLRTGYVYAPYSSLEHVIEDNKDIYYLSLRRAQATLDKDEAHLGEWISFFLGCLIRQKNVLKQKLERERLMVELPPLSERLLEIAREHRRLTIASALKITGANRNTLKVHLRRLVFAGYLAQRGRGRGTWYEPQGG</sequence>
<feature type="domain" description="Fido" evidence="1">
    <location>
        <begin position="1"/>
        <end position="137"/>
    </location>
</feature>
<dbReference type="Gene3D" id="1.10.10.10">
    <property type="entry name" value="Winged helix-like DNA-binding domain superfamily/Winged helix DNA-binding domain"/>
    <property type="match status" value="1"/>
</dbReference>
<dbReference type="AlphaFoldDB" id="X0TQV3"/>
<dbReference type="InterPro" id="IPR036597">
    <property type="entry name" value="Fido-like_dom_sf"/>
</dbReference>
<accession>X0TQV3</accession>
<dbReference type="EMBL" id="BARS01019404">
    <property type="protein sequence ID" value="GAF90522.1"/>
    <property type="molecule type" value="Genomic_DNA"/>
</dbReference>
<gene>
    <name evidence="2" type="ORF">S01H1_31452</name>
</gene>
<dbReference type="InterPro" id="IPR036390">
    <property type="entry name" value="WH_DNA-bd_sf"/>
</dbReference>
<reference evidence="2" key="1">
    <citation type="journal article" date="2014" name="Front. Microbiol.">
        <title>High frequency of phylogenetically diverse reductive dehalogenase-homologous genes in deep subseafloor sedimentary metagenomes.</title>
        <authorList>
            <person name="Kawai M."/>
            <person name="Futagami T."/>
            <person name="Toyoda A."/>
            <person name="Takaki Y."/>
            <person name="Nishi S."/>
            <person name="Hori S."/>
            <person name="Arai W."/>
            <person name="Tsubouchi T."/>
            <person name="Morono Y."/>
            <person name="Uchiyama I."/>
            <person name="Ito T."/>
            <person name="Fujiyama A."/>
            <person name="Inagaki F."/>
            <person name="Takami H."/>
        </authorList>
    </citation>
    <scope>NUCLEOTIDE SEQUENCE</scope>
    <source>
        <strain evidence="2">Expedition CK06-06</strain>
    </source>
</reference>
<dbReference type="SUPFAM" id="SSF140931">
    <property type="entry name" value="Fic-like"/>
    <property type="match status" value="1"/>
</dbReference>
<protein>
    <recommendedName>
        <fullName evidence="1">Fido domain-containing protein</fullName>
    </recommendedName>
</protein>
<name>X0TQV3_9ZZZZ</name>
<dbReference type="PROSITE" id="PS51459">
    <property type="entry name" value="FIDO"/>
    <property type="match status" value="1"/>
</dbReference>
<dbReference type="PANTHER" id="PTHR13504:SF38">
    <property type="entry name" value="FIDO DOMAIN-CONTAINING PROTEIN"/>
    <property type="match status" value="1"/>
</dbReference>
<feature type="non-terminal residue" evidence="2">
    <location>
        <position position="1"/>
    </location>
</feature>